<name>L5M3M5_MYODS</name>
<accession>L5M3M5</accession>
<dbReference type="AlphaFoldDB" id="L5M3M5"/>
<dbReference type="Proteomes" id="UP000010556">
    <property type="component" value="Unassembled WGS sequence"/>
</dbReference>
<protein>
    <submittedName>
        <fullName evidence="1">Uncharacterized protein</fullName>
    </submittedName>
</protein>
<sequence length="189" mass="20280">MVVGQIDVLLGSPHGFTDLHRSPVCASYPLTLRANVPQNAVTHACLQQSQTTARACSPRPSAALPSTPACLHPRHNVHISPLAHSRPLECVWVLGTGSCEMSVRGRSGDAQGGQCSDKITFMGLMQVLRQEQVQTDTPGGRGAALIEVPPVSVRGQEPRGCEEVCPLSEMAVGSEQLQRRNVHSGHWRP</sequence>
<reference evidence="2" key="1">
    <citation type="journal article" date="2013" name="Science">
        <title>Comparative analysis of bat genomes provides insight into the evolution of flight and immunity.</title>
        <authorList>
            <person name="Zhang G."/>
            <person name="Cowled C."/>
            <person name="Shi Z."/>
            <person name="Huang Z."/>
            <person name="Bishop-Lilly K.A."/>
            <person name="Fang X."/>
            <person name="Wynne J.W."/>
            <person name="Xiong Z."/>
            <person name="Baker M.L."/>
            <person name="Zhao W."/>
            <person name="Tachedjian M."/>
            <person name="Zhu Y."/>
            <person name="Zhou P."/>
            <person name="Jiang X."/>
            <person name="Ng J."/>
            <person name="Yang L."/>
            <person name="Wu L."/>
            <person name="Xiao J."/>
            <person name="Feng Y."/>
            <person name="Chen Y."/>
            <person name="Sun X."/>
            <person name="Zhang Y."/>
            <person name="Marsh G.A."/>
            <person name="Crameri G."/>
            <person name="Broder C.C."/>
            <person name="Frey K.G."/>
            <person name="Wang L.F."/>
            <person name="Wang J."/>
        </authorList>
    </citation>
    <scope>NUCLEOTIDE SEQUENCE [LARGE SCALE GENOMIC DNA]</scope>
</reference>
<dbReference type="EMBL" id="KB104809">
    <property type="protein sequence ID" value="ELK32917.1"/>
    <property type="molecule type" value="Genomic_DNA"/>
</dbReference>
<organism evidence="1 2">
    <name type="scientific">Myotis davidii</name>
    <name type="common">David's myotis</name>
    <dbReference type="NCBI Taxonomy" id="225400"/>
    <lineage>
        <taxon>Eukaryota</taxon>
        <taxon>Metazoa</taxon>
        <taxon>Chordata</taxon>
        <taxon>Craniata</taxon>
        <taxon>Vertebrata</taxon>
        <taxon>Euteleostomi</taxon>
        <taxon>Mammalia</taxon>
        <taxon>Eutheria</taxon>
        <taxon>Laurasiatheria</taxon>
        <taxon>Chiroptera</taxon>
        <taxon>Yangochiroptera</taxon>
        <taxon>Vespertilionidae</taxon>
        <taxon>Myotis</taxon>
    </lineage>
</organism>
<gene>
    <name evidence="1" type="ORF">MDA_GLEAN10019000</name>
</gene>
<proteinExistence type="predicted"/>
<evidence type="ECO:0000313" key="1">
    <source>
        <dbReference type="EMBL" id="ELK32917.1"/>
    </source>
</evidence>
<evidence type="ECO:0000313" key="2">
    <source>
        <dbReference type="Proteomes" id="UP000010556"/>
    </source>
</evidence>
<keyword evidence="2" id="KW-1185">Reference proteome</keyword>